<gene>
    <name evidence="2" type="ORF">C8J28_12517</name>
</gene>
<proteinExistence type="predicted"/>
<dbReference type="EMBL" id="QAOT01000025">
    <property type="protein sequence ID" value="PTR12058.1"/>
    <property type="molecule type" value="Genomic_DNA"/>
</dbReference>
<dbReference type="AlphaFoldDB" id="A0A2T5JST0"/>
<dbReference type="Pfam" id="PF01695">
    <property type="entry name" value="IstB_IS21"/>
    <property type="match status" value="1"/>
</dbReference>
<keyword evidence="3" id="KW-1185">Reference proteome</keyword>
<dbReference type="InterPro" id="IPR027417">
    <property type="entry name" value="P-loop_NTPase"/>
</dbReference>
<reference evidence="2 3" key="1">
    <citation type="submission" date="2018-04" db="EMBL/GenBank/DDBJ databases">
        <title>Genomic Encyclopedia of Type Strains, Phase III (KMG-III): the genomes of soil and plant-associated and newly described type strains.</title>
        <authorList>
            <person name="Whitman W."/>
        </authorList>
    </citation>
    <scope>NUCLEOTIDE SEQUENCE [LARGE SCALE GENOMIC DNA]</scope>
    <source>
        <strain evidence="2 3">KA25</strain>
    </source>
</reference>
<protein>
    <submittedName>
        <fullName evidence="2">IstB-like ATP binding protein</fullName>
    </submittedName>
</protein>
<dbReference type="Gene3D" id="3.40.50.300">
    <property type="entry name" value="P-loop containing nucleotide triphosphate hydrolases"/>
    <property type="match status" value="1"/>
</dbReference>
<dbReference type="Proteomes" id="UP000244060">
    <property type="component" value="Unassembled WGS sequence"/>
</dbReference>
<evidence type="ECO:0000313" key="3">
    <source>
        <dbReference type="Proteomes" id="UP000244060"/>
    </source>
</evidence>
<sequence length="77" mass="8692">MRTYFSAPFGSRPQERYGRCATIVTSQLPTETWHEVIGEPTFADAILDRLIHNAYRLALDGPSLRKTGADSRPEARQ</sequence>
<evidence type="ECO:0000259" key="1">
    <source>
        <dbReference type="Pfam" id="PF01695"/>
    </source>
</evidence>
<organism evidence="2 3">
    <name type="scientific">Cereibacter azotoformans</name>
    <dbReference type="NCBI Taxonomy" id="43057"/>
    <lineage>
        <taxon>Bacteria</taxon>
        <taxon>Pseudomonadati</taxon>
        <taxon>Pseudomonadota</taxon>
        <taxon>Alphaproteobacteria</taxon>
        <taxon>Rhodobacterales</taxon>
        <taxon>Paracoccaceae</taxon>
        <taxon>Cereibacter</taxon>
    </lineage>
</organism>
<dbReference type="InterPro" id="IPR002611">
    <property type="entry name" value="IstB_ATP-bd"/>
</dbReference>
<accession>A0A2T5JST0</accession>
<comment type="caution">
    <text evidence="2">The sequence shown here is derived from an EMBL/GenBank/DDBJ whole genome shotgun (WGS) entry which is preliminary data.</text>
</comment>
<name>A0A2T5JST0_9RHOB</name>
<evidence type="ECO:0000313" key="2">
    <source>
        <dbReference type="EMBL" id="PTR12058.1"/>
    </source>
</evidence>
<dbReference type="GO" id="GO:0005524">
    <property type="term" value="F:ATP binding"/>
    <property type="evidence" value="ECO:0007669"/>
    <property type="project" value="InterPro"/>
</dbReference>
<feature type="domain" description="IstB-like ATP-binding" evidence="1">
    <location>
        <begin position="15"/>
        <end position="67"/>
    </location>
</feature>